<protein>
    <submittedName>
        <fullName evidence="1">Uncharacterized protein</fullName>
    </submittedName>
</protein>
<dbReference type="Proteomes" id="UP001186944">
    <property type="component" value="Unassembled WGS sequence"/>
</dbReference>
<reference evidence="1" key="1">
    <citation type="submission" date="2019-08" db="EMBL/GenBank/DDBJ databases">
        <title>The improved chromosome-level genome for the pearl oyster Pinctada fucata martensii using PacBio sequencing and Hi-C.</title>
        <authorList>
            <person name="Zheng Z."/>
        </authorList>
    </citation>
    <scope>NUCLEOTIDE SEQUENCE</scope>
    <source>
        <strain evidence="1">ZZ-2019</strain>
        <tissue evidence="1">Adductor muscle</tissue>
    </source>
</reference>
<sequence length="255" mass="28775">MNETTKYEKFDVQVSCSLPSDMKCCQLLDMTSMPDGRLLVLDSANSRMKLLDQNFQVTKYKLVEEGCHSLSSIDSNLVGVLKTDSLYTYGVSGDSMSLEEKVALTGMHYGIISNQNIFILIKLVKIEVYDKHISKIGTIDFSNVFGKGTMTPKYLALNDMNHLLFCEEYSQHLICMDIYSNILWNIEIDLLCSGILGFSKKWIFLAPEGIFDIPAPYNKLTLVLEADVSDKVISCSWNNSRVCICDSLSLRVFHI</sequence>
<proteinExistence type="predicted"/>
<evidence type="ECO:0000313" key="2">
    <source>
        <dbReference type="Proteomes" id="UP001186944"/>
    </source>
</evidence>
<name>A0AA88YL96_PINIB</name>
<evidence type="ECO:0000313" key="1">
    <source>
        <dbReference type="EMBL" id="KAK3107156.1"/>
    </source>
</evidence>
<keyword evidence="2" id="KW-1185">Reference proteome</keyword>
<gene>
    <name evidence="1" type="ORF">FSP39_008287</name>
</gene>
<accession>A0AA88YL96</accession>
<dbReference type="AlphaFoldDB" id="A0AA88YL96"/>
<organism evidence="1 2">
    <name type="scientific">Pinctada imbricata</name>
    <name type="common">Atlantic pearl-oyster</name>
    <name type="synonym">Pinctada martensii</name>
    <dbReference type="NCBI Taxonomy" id="66713"/>
    <lineage>
        <taxon>Eukaryota</taxon>
        <taxon>Metazoa</taxon>
        <taxon>Spiralia</taxon>
        <taxon>Lophotrochozoa</taxon>
        <taxon>Mollusca</taxon>
        <taxon>Bivalvia</taxon>
        <taxon>Autobranchia</taxon>
        <taxon>Pteriomorphia</taxon>
        <taxon>Pterioida</taxon>
        <taxon>Pterioidea</taxon>
        <taxon>Pteriidae</taxon>
        <taxon>Pinctada</taxon>
    </lineage>
</organism>
<comment type="caution">
    <text evidence="1">The sequence shown here is derived from an EMBL/GenBank/DDBJ whole genome shotgun (WGS) entry which is preliminary data.</text>
</comment>
<dbReference type="EMBL" id="VSWD01000002">
    <property type="protein sequence ID" value="KAK3107156.1"/>
    <property type="molecule type" value="Genomic_DNA"/>
</dbReference>